<protein>
    <submittedName>
        <fullName evidence="1">DUF2336 domain-containing protein</fullName>
    </submittedName>
</protein>
<evidence type="ECO:0000313" key="1">
    <source>
        <dbReference type="EMBL" id="WNO52595.1"/>
    </source>
</evidence>
<gene>
    <name evidence="1" type="ORF">RPR59_08925</name>
</gene>
<proteinExistence type="predicted"/>
<reference evidence="1 2" key="1">
    <citation type="submission" date="2023-09" db="EMBL/GenBank/DDBJ databases">
        <authorList>
            <person name="Rey-Velasco X."/>
        </authorList>
    </citation>
    <scope>NUCLEOTIDE SEQUENCE [LARGE SCALE GENOMIC DNA]</scope>
    <source>
        <strain evidence="1 2">W311</strain>
    </source>
</reference>
<accession>A0ABZ0B5C9</accession>
<dbReference type="Proteomes" id="UP001302249">
    <property type="component" value="Chromosome"/>
</dbReference>
<dbReference type="Pfam" id="PF10098">
    <property type="entry name" value="DUF2336"/>
    <property type="match status" value="1"/>
</dbReference>
<dbReference type="EMBL" id="CP135076">
    <property type="protein sequence ID" value="WNO52595.1"/>
    <property type="molecule type" value="Genomic_DNA"/>
</dbReference>
<organism evidence="1 2">
    <name type="scientific">Stakelama saccharophila</name>
    <dbReference type="NCBI Taxonomy" id="3075605"/>
    <lineage>
        <taxon>Bacteria</taxon>
        <taxon>Pseudomonadati</taxon>
        <taxon>Pseudomonadota</taxon>
        <taxon>Alphaproteobacteria</taxon>
        <taxon>Sphingomonadales</taxon>
        <taxon>Sphingomonadaceae</taxon>
        <taxon>Stakelama</taxon>
    </lineage>
</organism>
<dbReference type="InterPro" id="IPR019285">
    <property type="entry name" value="DUF2336"/>
</dbReference>
<sequence>MPGSNVDHLSGNGPDVASLSCSIAGGDWRIRDARASALAELAVSDAHRLDEQLRISMVGRLNAMIDAVARALRGRAVQELKDCSHPALAARLEDARDVAADVADPRFFMRSGLADELYAQQGLTLLARSLPISAGEDPQRPSLLVRLTEDHDRDIAAAARAMLIAESGDLESDGSVSDLPDHLQHRFVWQVAAALRLSVSPVDAVETTALDRAIEGAANACLTEYDDQVRAEAAAMSLAERFDGEKAGRTDLLLEALEDRRPRLFVALLACGLRMEFPAMRDIVVDRDGALCWMALRALGLERPEIARVGYPLAEAKGDRFVQDLADSLETIAAMESAAALDALSLHRAGSAYREAVQSVATLRKR</sequence>
<dbReference type="RefSeq" id="WP_313913205.1">
    <property type="nucleotide sequence ID" value="NZ_CP135076.1"/>
</dbReference>
<name>A0ABZ0B5C9_9SPHN</name>
<keyword evidence="2" id="KW-1185">Reference proteome</keyword>
<evidence type="ECO:0000313" key="2">
    <source>
        <dbReference type="Proteomes" id="UP001302249"/>
    </source>
</evidence>